<dbReference type="AlphaFoldDB" id="A0A1N7SED2"/>
<dbReference type="PANTHER" id="PTHR32322">
    <property type="entry name" value="INNER MEMBRANE TRANSPORTER"/>
    <property type="match status" value="1"/>
</dbReference>
<evidence type="ECO:0000256" key="3">
    <source>
        <dbReference type="ARBA" id="ARBA00022692"/>
    </source>
</evidence>
<feature type="transmembrane region" description="Helical" evidence="6">
    <location>
        <begin position="101"/>
        <end position="126"/>
    </location>
</feature>
<keyword evidence="3 6" id="KW-0812">Transmembrane</keyword>
<name>A0A1N7SED2_9BURK</name>
<dbReference type="SUPFAM" id="SSF103481">
    <property type="entry name" value="Multidrug resistance efflux transporter EmrE"/>
    <property type="match status" value="2"/>
</dbReference>
<feature type="domain" description="EamA" evidence="7">
    <location>
        <begin position="19"/>
        <end position="150"/>
    </location>
</feature>
<dbReference type="GO" id="GO:0016020">
    <property type="term" value="C:membrane"/>
    <property type="evidence" value="ECO:0007669"/>
    <property type="project" value="UniProtKB-SubCell"/>
</dbReference>
<evidence type="ECO:0000256" key="6">
    <source>
        <dbReference type="SAM" id="Phobius"/>
    </source>
</evidence>
<dbReference type="EMBL" id="CYGX02000059">
    <property type="protein sequence ID" value="SIT45746.1"/>
    <property type="molecule type" value="Genomic_DNA"/>
</dbReference>
<feature type="transmembrane region" description="Helical" evidence="6">
    <location>
        <begin position="46"/>
        <end position="64"/>
    </location>
</feature>
<keyword evidence="9" id="KW-1185">Reference proteome</keyword>
<feature type="transmembrane region" description="Helical" evidence="6">
    <location>
        <begin position="76"/>
        <end position="95"/>
    </location>
</feature>
<evidence type="ECO:0000259" key="7">
    <source>
        <dbReference type="Pfam" id="PF00892"/>
    </source>
</evidence>
<feature type="transmembrane region" description="Helical" evidence="6">
    <location>
        <begin position="232"/>
        <end position="251"/>
    </location>
</feature>
<keyword evidence="5 6" id="KW-0472">Membrane</keyword>
<feature type="transmembrane region" description="Helical" evidence="6">
    <location>
        <begin position="284"/>
        <end position="302"/>
    </location>
</feature>
<comment type="subcellular location">
    <subcellularLocation>
        <location evidence="1">Membrane</location>
        <topology evidence="1">Multi-pass membrane protein</topology>
    </subcellularLocation>
</comment>
<protein>
    <submittedName>
        <fullName evidence="8">Integral membrane protein DUF6</fullName>
    </submittedName>
</protein>
<evidence type="ECO:0000256" key="4">
    <source>
        <dbReference type="ARBA" id="ARBA00022989"/>
    </source>
</evidence>
<gene>
    <name evidence="8" type="ORF">BN2475_590007</name>
</gene>
<reference evidence="8 9" key="1">
    <citation type="submission" date="2016-12" db="EMBL/GenBank/DDBJ databases">
        <authorList>
            <person name="Song W.-J."/>
            <person name="Kurnit D.M."/>
        </authorList>
    </citation>
    <scope>NUCLEOTIDE SEQUENCE [LARGE SCALE GENOMIC DNA]</scope>
    <source>
        <strain evidence="8 9">STM7296</strain>
    </source>
</reference>
<comment type="similarity">
    <text evidence="2">Belongs to the EamA transporter family.</text>
</comment>
<evidence type="ECO:0000256" key="5">
    <source>
        <dbReference type="ARBA" id="ARBA00023136"/>
    </source>
</evidence>
<feature type="transmembrane region" description="Helical" evidence="6">
    <location>
        <begin position="13"/>
        <end position="34"/>
    </location>
</feature>
<dbReference type="InterPro" id="IPR000620">
    <property type="entry name" value="EamA_dom"/>
</dbReference>
<dbReference type="InterPro" id="IPR037185">
    <property type="entry name" value="EmrE-like"/>
</dbReference>
<proteinExistence type="inferred from homology"/>
<feature type="transmembrane region" description="Helical" evidence="6">
    <location>
        <begin position="133"/>
        <end position="150"/>
    </location>
</feature>
<feature type="domain" description="EamA" evidence="7">
    <location>
        <begin position="166"/>
        <end position="300"/>
    </location>
</feature>
<feature type="transmembrane region" description="Helical" evidence="6">
    <location>
        <begin position="191"/>
        <end position="212"/>
    </location>
</feature>
<dbReference type="Pfam" id="PF00892">
    <property type="entry name" value="EamA"/>
    <property type="match status" value="2"/>
</dbReference>
<keyword evidence="4 6" id="KW-1133">Transmembrane helix</keyword>
<dbReference type="Proteomes" id="UP000187012">
    <property type="component" value="Unassembled WGS sequence"/>
</dbReference>
<feature type="transmembrane region" description="Helical" evidence="6">
    <location>
        <begin position="162"/>
        <end position="184"/>
    </location>
</feature>
<evidence type="ECO:0000256" key="2">
    <source>
        <dbReference type="ARBA" id="ARBA00007362"/>
    </source>
</evidence>
<dbReference type="InterPro" id="IPR050638">
    <property type="entry name" value="AA-Vitamin_Transporters"/>
</dbReference>
<evidence type="ECO:0000256" key="1">
    <source>
        <dbReference type="ARBA" id="ARBA00004141"/>
    </source>
</evidence>
<evidence type="ECO:0000313" key="9">
    <source>
        <dbReference type="Proteomes" id="UP000187012"/>
    </source>
</evidence>
<accession>A0A1N7SED2</accession>
<feature type="transmembrane region" description="Helical" evidence="6">
    <location>
        <begin position="258"/>
        <end position="278"/>
    </location>
</feature>
<sequence>MQWLTMTTRSDRALIRIYTAFVLLGVLWGSNFIYMKWAAAFISPGQISLLRVLFGFAPLAVLAWRKRVIRIEQLRYLHHFSVMAALTTAFSYFAMAKGTSLLPSGIAGVLAGSPPLFTSMASSLFLRNEKMNGLMVCSVALGLIGIALIARPWESASADNAISFAGVAWMLAGSIVFGLSYIYVRRFISPVNLAPLSVVTWQIGLALLMLLISTDMSGIGQILQDWRAVTGLVIGLGLLGTGASFVLYYFLLQELGAVAAAGAIYITPVVALLIGWVAGERVGLVEVVAVILIVGSIAMLEVGRQRTAHREAAPTQGTVSFD</sequence>
<dbReference type="OrthoDB" id="9810556at2"/>
<organism evidence="8 9">
    <name type="scientific">Paraburkholderia ribeironis</name>
    <dbReference type="NCBI Taxonomy" id="1247936"/>
    <lineage>
        <taxon>Bacteria</taxon>
        <taxon>Pseudomonadati</taxon>
        <taxon>Pseudomonadota</taxon>
        <taxon>Betaproteobacteria</taxon>
        <taxon>Burkholderiales</taxon>
        <taxon>Burkholderiaceae</taxon>
        <taxon>Paraburkholderia</taxon>
    </lineage>
</organism>
<evidence type="ECO:0000313" key="8">
    <source>
        <dbReference type="EMBL" id="SIT45746.1"/>
    </source>
</evidence>
<dbReference type="PANTHER" id="PTHR32322:SF2">
    <property type="entry name" value="EAMA DOMAIN-CONTAINING PROTEIN"/>
    <property type="match status" value="1"/>
</dbReference>